<evidence type="ECO:0000259" key="2">
    <source>
        <dbReference type="SMART" id="SM00899"/>
    </source>
</evidence>
<accession>A0ABS0BVH2</accession>
<dbReference type="PANTHER" id="PTHR43151:SF1">
    <property type="entry name" value="SSR2333 PROTEIN"/>
    <property type="match status" value="1"/>
</dbReference>
<dbReference type="Gene3D" id="2.30.30.90">
    <property type="match status" value="1"/>
</dbReference>
<evidence type="ECO:0000313" key="3">
    <source>
        <dbReference type="EMBL" id="MBF6057799.1"/>
    </source>
</evidence>
<protein>
    <submittedName>
        <fullName evidence="3">Ferrous iron transport protein A</fullName>
    </submittedName>
</protein>
<dbReference type="PANTHER" id="PTHR43151">
    <property type="entry name" value="FEOA FAMILY PROTEIN"/>
    <property type="match status" value="1"/>
</dbReference>
<dbReference type="RefSeq" id="WP_185977943.1">
    <property type="nucleotide sequence ID" value="NZ_JACBGI020000007.1"/>
</dbReference>
<reference evidence="3 4" key="1">
    <citation type="submission" date="2020-06" db="EMBL/GenBank/DDBJ databases">
        <authorList>
            <person name="Scott K."/>
        </authorList>
    </citation>
    <scope>NUCLEOTIDE SEQUENCE [LARGE SCALE GENOMIC DNA]</scope>
    <source>
        <strain evidence="3 4">HH1</strain>
    </source>
</reference>
<evidence type="ECO:0000313" key="4">
    <source>
        <dbReference type="Proteomes" id="UP001193680"/>
    </source>
</evidence>
<dbReference type="InterPro" id="IPR008988">
    <property type="entry name" value="Transcriptional_repressor_C"/>
</dbReference>
<feature type="domain" description="Ferrous iron transporter FeoA-like" evidence="2">
    <location>
        <begin position="8"/>
        <end position="78"/>
    </location>
</feature>
<dbReference type="SUPFAM" id="SSF50037">
    <property type="entry name" value="C-terminal domain of transcriptional repressors"/>
    <property type="match status" value="1"/>
</dbReference>
<dbReference type="InterPro" id="IPR038157">
    <property type="entry name" value="FeoA_core_dom"/>
</dbReference>
<reference evidence="3 4" key="2">
    <citation type="submission" date="2020-11" db="EMBL/GenBank/DDBJ databases">
        <title>Sulfur oxidizing isolate from Hospital Hole Sinkhole.</title>
        <authorList>
            <person name="Scott K.M."/>
        </authorList>
    </citation>
    <scope>NUCLEOTIDE SEQUENCE [LARGE SCALE GENOMIC DNA]</scope>
    <source>
        <strain evidence="3 4">HH1</strain>
    </source>
</reference>
<evidence type="ECO:0000256" key="1">
    <source>
        <dbReference type="ARBA" id="ARBA00023004"/>
    </source>
</evidence>
<dbReference type="InterPro" id="IPR007167">
    <property type="entry name" value="Fe-transptr_FeoA-like"/>
</dbReference>
<dbReference type="EMBL" id="JACBGI020000007">
    <property type="protein sequence ID" value="MBF6057799.1"/>
    <property type="molecule type" value="Genomic_DNA"/>
</dbReference>
<proteinExistence type="predicted"/>
<dbReference type="Proteomes" id="UP001193680">
    <property type="component" value="Unassembled WGS sequence"/>
</dbReference>
<keyword evidence="4" id="KW-1185">Reference proteome</keyword>
<dbReference type="Pfam" id="PF04023">
    <property type="entry name" value="FeoA"/>
    <property type="match status" value="1"/>
</dbReference>
<name>A0ABS0BVH2_9GAMM</name>
<comment type="caution">
    <text evidence="3">The sequence shown here is derived from an EMBL/GenBank/DDBJ whole genome shotgun (WGS) entry which is preliminary data.</text>
</comment>
<keyword evidence="1" id="KW-0408">Iron</keyword>
<dbReference type="InterPro" id="IPR053184">
    <property type="entry name" value="FeoA-like"/>
</dbReference>
<organism evidence="3 4">
    <name type="scientific">Thiomicrorhabdus heinhorstiae</name>
    <dbReference type="NCBI Taxonomy" id="2748010"/>
    <lineage>
        <taxon>Bacteria</taxon>
        <taxon>Pseudomonadati</taxon>
        <taxon>Pseudomonadota</taxon>
        <taxon>Gammaproteobacteria</taxon>
        <taxon>Thiotrichales</taxon>
        <taxon>Piscirickettsiaceae</taxon>
        <taxon>Thiomicrorhabdus</taxon>
    </lineage>
</organism>
<gene>
    <name evidence="3" type="ORF">H8792_005535</name>
</gene>
<dbReference type="SMART" id="SM00899">
    <property type="entry name" value="FeoA"/>
    <property type="match status" value="1"/>
</dbReference>
<sequence length="80" mass="8905">MTEQTHSFSLSECRSGQISQITALEGDLKLKMRLVNLGFHTHSIVELILARGHNLIVSVDGSRFAIDKKIAEHIHVEPLS</sequence>